<keyword evidence="1" id="KW-0472">Membrane</keyword>
<reference evidence="3" key="1">
    <citation type="journal article" date="2019" name="Int. J. Syst. Evol. Microbiol.">
        <title>The Global Catalogue of Microorganisms (GCM) 10K type strain sequencing project: providing services to taxonomists for standard genome sequencing and annotation.</title>
        <authorList>
            <consortium name="The Broad Institute Genomics Platform"/>
            <consortium name="The Broad Institute Genome Sequencing Center for Infectious Disease"/>
            <person name="Wu L."/>
            <person name="Ma J."/>
        </authorList>
    </citation>
    <scope>NUCLEOTIDE SEQUENCE [LARGE SCALE GENOMIC DNA]</scope>
    <source>
        <strain evidence="3">CGMCC 4.6997</strain>
    </source>
</reference>
<name>A0ABW0NMY5_9MICO</name>
<keyword evidence="1" id="KW-0812">Transmembrane</keyword>
<keyword evidence="1" id="KW-1133">Transmembrane helix</keyword>
<protein>
    <submittedName>
        <fullName evidence="2">DUF4307 domain-containing protein</fullName>
    </submittedName>
</protein>
<dbReference type="Proteomes" id="UP001596039">
    <property type="component" value="Unassembled WGS sequence"/>
</dbReference>
<comment type="caution">
    <text evidence="2">The sequence shown here is derived from an EMBL/GenBank/DDBJ whole genome shotgun (WGS) entry which is preliminary data.</text>
</comment>
<organism evidence="2 3">
    <name type="scientific">Lysinimonas soli</name>
    <dbReference type="NCBI Taxonomy" id="1074233"/>
    <lineage>
        <taxon>Bacteria</taxon>
        <taxon>Bacillati</taxon>
        <taxon>Actinomycetota</taxon>
        <taxon>Actinomycetes</taxon>
        <taxon>Micrococcales</taxon>
        <taxon>Microbacteriaceae</taxon>
        <taxon>Lysinimonas</taxon>
    </lineage>
</organism>
<proteinExistence type="predicted"/>
<dbReference type="InterPro" id="IPR025443">
    <property type="entry name" value="DUF4307"/>
</dbReference>
<dbReference type="Pfam" id="PF14155">
    <property type="entry name" value="DUF4307"/>
    <property type="match status" value="1"/>
</dbReference>
<feature type="transmembrane region" description="Helical" evidence="1">
    <location>
        <begin position="21"/>
        <end position="43"/>
    </location>
</feature>
<evidence type="ECO:0000256" key="1">
    <source>
        <dbReference type="SAM" id="Phobius"/>
    </source>
</evidence>
<sequence>MSTELDARYGRTAGRRLRQRWIAIGTGAAVVVVVVAWVVWVGLFGVGASIETNDVGYRIVSAHEIEVTSQVSADPGTRVNCSIQALNEKHAIVGWKVVELPAATNRTRVLTERLRTSEPAVNGLIGSCWLP</sequence>
<dbReference type="RefSeq" id="WP_386738561.1">
    <property type="nucleotide sequence ID" value="NZ_JBHSMG010000001.1"/>
</dbReference>
<keyword evidence="3" id="KW-1185">Reference proteome</keyword>
<dbReference type="EMBL" id="JBHSMG010000001">
    <property type="protein sequence ID" value="MFC5500953.1"/>
    <property type="molecule type" value="Genomic_DNA"/>
</dbReference>
<evidence type="ECO:0000313" key="2">
    <source>
        <dbReference type="EMBL" id="MFC5500953.1"/>
    </source>
</evidence>
<gene>
    <name evidence="2" type="ORF">ACFPJ4_01725</name>
</gene>
<evidence type="ECO:0000313" key="3">
    <source>
        <dbReference type="Proteomes" id="UP001596039"/>
    </source>
</evidence>
<accession>A0ABW0NMY5</accession>